<keyword evidence="1" id="KW-0732">Signal</keyword>
<evidence type="ECO:0000256" key="1">
    <source>
        <dbReference type="SAM" id="SignalP"/>
    </source>
</evidence>
<reference evidence="2 3" key="1">
    <citation type="submission" date="2016-10" db="EMBL/GenBank/DDBJ databases">
        <title>Pseudoalteromonas amylolytica sp. nov., isolated from the surface seawater.</title>
        <authorList>
            <person name="Wu Y.-H."/>
            <person name="Cheng H."/>
            <person name="Jin X.-B."/>
            <person name="Wang C.-S."/>
            <person name="Xu X.-W."/>
        </authorList>
    </citation>
    <scope>NUCLEOTIDE SEQUENCE [LARGE SCALE GENOMIC DNA]</scope>
    <source>
        <strain evidence="2 3">JCM 12483</strain>
    </source>
</reference>
<proteinExistence type="predicted"/>
<dbReference type="RefSeq" id="WP_070990492.1">
    <property type="nucleotide sequence ID" value="NZ_CBCSHD010000022.1"/>
</dbReference>
<dbReference type="AlphaFoldDB" id="A0A1S1NDM7"/>
<accession>A0A1S1NDM7</accession>
<protein>
    <submittedName>
        <fullName evidence="2">Uncharacterized protein</fullName>
    </submittedName>
</protein>
<name>A0A1S1NDM7_9GAMM</name>
<evidence type="ECO:0000313" key="3">
    <source>
        <dbReference type="Proteomes" id="UP000180253"/>
    </source>
</evidence>
<sequence length="304" mass="34437">MLTRLLILSLTLFSFTASAYYEHYVQQWRAKGTISVGNYSYTKYHPNLLRITKKAKQIRAVEDRIRAELLTKIRNKLSGKASLKAYDFKINGPFKIKLQGLSNGEIKATIGGFSVDAYAKAEKSFYAKARIKIWSNTLWATGYYNPYTGIVNRVEVSPNFKVQSDVDVDSLLDLIPLFNSVFTNSVEDDIEQLIEGTIVGIINSKTSSYEKVLFGMDQYVPDGTYVYNGKDYGIAIKDKFATLTSGEFIELTVDRTKKVLYGSREQIYLGNVYLNISNHIRLKVVDDPIIGERCDYSRPIPCSI</sequence>
<evidence type="ECO:0000313" key="2">
    <source>
        <dbReference type="EMBL" id="OHU96463.1"/>
    </source>
</evidence>
<dbReference type="OrthoDB" id="6316237at2"/>
<comment type="caution">
    <text evidence="2">The sequence shown here is derived from an EMBL/GenBank/DDBJ whole genome shotgun (WGS) entry which is preliminary data.</text>
</comment>
<keyword evidence="3" id="KW-1185">Reference proteome</keyword>
<feature type="chain" id="PRO_5010200195" evidence="1">
    <location>
        <begin position="20"/>
        <end position="304"/>
    </location>
</feature>
<gene>
    <name evidence="2" type="ORF">BIW53_03805</name>
</gene>
<organism evidence="2 3">
    <name type="scientific">Pseudoalteromonas byunsanensis</name>
    <dbReference type="NCBI Taxonomy" id="327939"/>
    <lineage>
        <taxon>Bacteria</taxon>
        <taxon>Pseudomonadati</taxon>
        <taxon>Pseudomonadota</taxon>
        <taxon>Gammaproteobacteria</taxon>
        <taxon>Alteromonadales</taxon>
        <taxon>Pseudoalteromonadaceae</taxon>
        <taxon>Pseudoalteromonas</taxon>
    </lineage>
</organism>
<feature type="signal peptide" evidence="1">
    <location>
        <begin position="1"/>
        <end position="19"/>
    </location>
</feature>
<dbReference type="Proteomes" id="UP000180253">
    <property type="component" value="Unassembled WGS sequence"/>
</dbReference>
<dbReference type="EMBL" id="MNAN01000026">
    <property type="protein sequence ID" value="OHU96463.1"/>
    <property type="molecule type" value="Genomic_DNA"/>
</dbReference>